<dbReference type="Proteomes" id="UP000283543">
    <property type="component" value="Unassembled WGS sequence"/>
</dbReference>
<dbReference type="EMBL" id="QUTB01000534">
    <property type="protein sequence ID" value="RHY77640.1"/>
    <property type="molecule type" value="Genomic_DNA"/>
</dbReference>
<evidence type="ECO:0000313" key="3">
    <source>
        <dbReference type="Proteomes" id="UP000283543"/>
    </source>
</evidence>
<organism evidence="2 3">
    <name type="scientific">Aphanomyces astaci</name>
    <name type="common">Crayfish plague agent</name>
    <dbReference type="NCBI Taxonomy" id="112090"/>
    <lineage>
        <taxon>Eukaryota</taxon>
        <taxon>Sar</taxon>
        <taxon>Stramenopiles</taxon>
        <taxon>Oomycota</taxon>
        <taxon>Saprolegniomycetes</taxon>
        <taxon>Saprolegniales</taxon>
        <taxon>Verrucalvaceae</taxon>
        <taxon>Aphanomyces</taxon>
    </lineage>
</organism>
<dbReference type="Gene3D" id="3.30.160.20">
    <property type="match status" value="1"/>
</dbReference>
<sequence>VSAVLNGRVVATHECPSKKTAKQQVAKVALDVALRESRAMFPDQVEEPSSLWQ</sequence>
<feature type="non-terminal residue" evidence="2">
    <location>
        <position position="1"/>
    </location>
</feature>
<dbReference type="AlphaFoldDB" id="A0A3R6ZXF1"/>
<evidence type="ECO:0000259" key="1">
    <source>
        <dbReference type="Pfam" id="PF00035"/>
    </source>
</evidence>
<reference evidence="2 3" key="1">
    <citation type="submission" date="2018-08" db="EMBL/GenBank/DDBJ databases">
        <title>Aphanomyces genome sequencing and annotation.</title>
        <authorList>
            <person name="Minardi D."/>
            <person name="Oidtmann B."/>
            <person name="Van Der Giezen M."/>
            <person name="Studholme D.J."/>
        </authorList>
    </citation>
    <scope>NUCLEOTIDE SEQUENCE [LARGE SCALE GENOMIC DNA]</scope>
    <source>
        <strain evidence="2 3">Si</strain>
    </source>
</reference>
<gene>
    <name evidence="2" type="ORF">DYB34_013463</name>
</gene>
<dbReference type="VEuPathDB" id="FungiDB:H257_01288"/>
<accession>A0A3R6ZXF1</accession>
<proteinExistence type="predicted"/>
<dbReference type="SUPFAM" id="SSF54768">
    <property type="entry name" value="dsRNA-binding domain-like"/>
    <property type="match status" value="1"/>
</dbReference>
<comment type="caution">
    <text evidence="2">The sequence shown here is derived from an EMBL/GenBank/DDBJ whole genome shotgun (WGS) entry which is preliminary data.</text>
</comment>
<feature type="domain" description="DRBM" evidence="1">
    <location>
        <begin position="1"/>
        <end position="31"/>
    </location>
</feature>
<dbReference type="InterPro" id="IPR014720">
    <property type="entry name" value="dsRBD_dom"/>
</dbReference>
<evidence type="ECO:0000313" key="2">
    <source>
        <dbReference type="EMBL" id="RHY77640.1"/>
    </source>
</evidence>
<name>A0A3R6ZXF1_APHAT</name>
<protein>
    <recommendedName>
        <fullName evidence="1">DRBM domain-containing protein</fullName>
    </recommendedName>
</protein>
<dbReference type="Pfam" id="PF00035">
    <property type="entry name" value="dsrm"/>
    <property type="match status" value="1"/>
</dbReference>